<feature type="transmembrane region" description="Helical" evidence="8">
    <location>
        <begin position="142"/>
        <end position="161"/>
    </location>
</feature>
<feature type="transmembrane region" description="Helical" evidence="8">
    <location>
        <begin position="198"/>
        <end position="220"/>
    </location>
</feature>
<keyword evidence="7" id="KW-0479">Metal-binding</keyword>
<dbReference type="GO" id="GO:0016780">
    <property type="term" value="F:phosphotransferase activity, for other substituted phosphate groups"/>
    <property type="evidence" value="ECO:0007669"/>
    <property type="project" value="InterPro"/>
</dbReference>
<sequence length="391" mass="43127">MNNYIIYILAFATSVIISYIAVPAVKKIANKIKAIDDPNENERKIHKKIMPRLGGLAIYLGFILAYIVFSNILISSNYQVDAHIQLLVQLESLLVAGFLILIMGIVDDIYPINAKNKFIIQIIAALIIVLRGGFVINEINIILSISLPPIIAEIITVLWIIGITNAINFSDGLDGLAGGISLITLVTIATIGLVENSYYSVIVVFISLILAGGIVGFLPFNFPPAKIFMGDTGSQFIGFMIGAISILGYKQAAFTSFLIPIVILAVPIFDICFAFFRRIINKIPAHAPDANHLHHRLLRSTKSTTKSLVVIFGISIAFSFSSIAYSVSKTVGILLVILTVVIAEVLIEYFLIIGPNYAPVLYLISKLFPNSHWIKKRKKRVLTYYREQNKS</sequence>
<keyword evidence="2" id="KW-1003">Cell membrane</keyword>
<dbReference type="AlphaFoldDB" id="A0A5R8Q9U9"/>
<feature type="transmembrane region" description="Helical" evidence="8">
    <location>
        <begin position="6"/>
        <end position="25"/>
    </location>
</feature>
<feature type="transmembrane region" description="Helical" evidence="8">
    <location>
        <begin position="86"/>
        <end position="106"/>
    </location>
</feature>
<dbReference type="Proteomes" id="UP000306912">
    <property type="component" value="Unassembled WGS sequence"/>
</dbReference>
<dbReference type="OrthoDB" id="9783652at2"/>
<comment type="cofactor">
    <cofactor evidence="7">
        <name>Mg(2+)</name>
        <dbReference type="ChEBI" id="CHEBI:18420"/>
    </cofactor>
</comment>
<organism evidence="9 10">
    <name type="scientific">Culicoidibacter larvae</name>
    <dbReference type="NCBI Taxonomy" id="2579976"/>
    <lineage>
        <taxon>Bacteria</taxon>
        <taxon>Bacillati</taxon>
        <taxon>Bacillota</taxon>
        <taxon>Culicoidibacteria</taxon>
        <taxon>Culicoidibacterales</taxon>
        <taxon>Culicoidibacteraceae</taxon>
        <taxon>Culicoidibacter</taxon>
    </lineage>
</organism>
<feature type="binding site" evidence="7">
    <location>
        <position position="231"/>
    </location>
    <ligand>
        <name>Mg(2+)</name>
        <dbReference type="ChEBI" id="CHEBI:18420"/>
    </ligand>
</feature>
<dbReference type="PANTHER" id="PTHR22926:SF3">
    <property type="entry name" value="UNDECAPRENYL-PHOSPHATE ALPHA-N-ACETYLGLUCOSAMINYL 1-PHOSPHATE TRANSFERASE"/>
    <property type="match status" value="1"/>
</dbReference>
<evidence type="ECO:0000256" key="2">
    <source>
        <dbReference type="ARBA" id="ARBA00022475"/>
    </source>
</evidence>
<feature type="transmembrane region" description="Helical" evidence="8">
    <location>
        <begin position="53"/>
        <end position="74"/>
    </location>
</feature>
<name>A0A5R8Q9U9_9FIRM</name>
<feature type="transmembrane region" description="Helical" evidence="8">
    <location>
        <begin position="173"/>
        <end position="192"/>
    </location>
</feature>
<dbReference type="RefSeq" id="WP_138191287.1">
    <property type="nucleotide sequence ID" value="NZ_VBWP01000007.1"/>
</dbReference>
<dbReference type="Pfam" id="PF00953">
    <property type="entry name" value="Glycos_transf_4"/>
    <property type="match status" value="1"/>
</dbReference>
<dbReference type="GO" id="GO:0044038">
    <property type="term" value="P:cell wall macromolecule biosynthetic process"/>
    <property type="evidence" value="ECO:0007669"/>
    <property type="project" value="TreeGrafter"/>
</dbReference>
<dbReference type="InterPro" id="IPR018480">
    <property type="entry name" value="PNAcMuramoyl-5peptid_Trfase_CS"/>
</dbReference>
<dbReference type="PANTHER" id="PTHR22926">
    <property type="entry name" value="PHOSPHO-N-ACETYLMURAMOYL-PENTAPEPTIDE-TRANSFERASE"/>
    <property type="match status" value="1"/>
</dbReference>
<evidence type="ECO:0000256" key="4">
    <source>
        <dbReference type="ARBA" id="ARBA00022692"/>
    </source>
</evidence>
<dbReference type="GO" id="GO:0046872">
    <property type="term" value="F:metal ion binding"/>
    <property type="evidence" value="ECO:0007669"/>
    <property type="project" value="UniProtKB-KW"/>
</dbReference>
<dbReference type="GO" id="GO:0005886">
    <property type="term" value="C:plasma membrane"/>
    <property type="evidence" value="ECO:0007669"/>
    <property type="project" value="UniProtKB-SubCell"/>
</dbReference>
<proteinExistence type="predicted"/>
<keyword evidence="3 9" id="KW-0808">Transferase</keyword>
<protein>
    <submittedName>
        <fullName evidence="9">Undecaprenyl/decaprenyl-phosphate alpha-N-acetylglucosaminyl 1-phosphate transferase</fullName>
    </submittedName>
</protein>
<dbReference type="CDD" id="cd06853">
    <property type="entry name" value="GT_WecA_like"/>
    <property type="match status" value="1"/>
</dbReference>
<dbReference type="InterPro" id="IPR000715">
    <property type="entry name" value="Glycosyl_transferase_4"/>
</dbReference>
<evidence type="ECO:0000256" key="3">
    <source>
        <dbReference type="ARBA" id="ARBA00022679"/>
    </source>
</evidence>
<feature type="transmembrane region" description="Helical" evidence="8">
    <location>
        <begin position="333"/>
        <end position="352"/>
    </location>
</feature>
<keyword evidence="5 8" id="KW-1133">Transmembrane helix</keyword>
<keyword evidence="6 8" id="KW-0472">Membrane</keyword>
<feature type="transmembrane region" description="Helical" evidence="8">
    <location>
        <begin position="118"/>
        <end position="136"/>
    </location>
</feature>
<evidence type="ECO:0000256" key="7">
    <source>
        <dbReference type="PIRSR" id="PIRSR600715-1"/>
    </source>
</evidence>
<evidence type="ECO:0000256" key="5">
    <source>
        <dbReference type="ARBA" id="ARBA00022989"/>
    </source>
</evidence>
<feature type="transmembrane region" description="Helical" evidence="8">
    <location>
        <begin position="227"/>
        <end position="247"/>
    </location>
</feature>
<evidence type="ECO:0000313" key="10">
    <source>
        <dbReference type="Proteomes" id="UP000306912"/>
    </source>
</evidence>
<comment type="caution">
    <text evidence="9">The sequence shown here is derived from an EMBL/GenBank/DDBJ whole genome shotgun (WGS) entry which is preliminary data.</text>
</comment>
<dbReference type="GO" id="GO:0009103">
    <property type="term" value="P:lipopolysaccharide biosynthetic process"/>
    <property type="evidence" value="ECO:0007669"/>
    <property type="project" value="TreeGrafter"/>
</dbReference>
<dbReference type="EMBL" id="VBWP01000007">
    <property type="protein sequence ID" value="TLG72696.1"/>
    <property type="molecule type" value="Genomic_DNA"/>
</dbReference>
<comment type="subcellular location">
    <subcellularLocation>
        <location evidence="1">Cell membrane</location>
        <topology evidence="1">Multi-pass membrane protein</topology>
    </subcellularLocation>
</comment>
<reference evidence="9 10" key="1">
    <citation type="submission" date="2019-05" db="EMBL/GenBank/DDBJ databases">
        <title>Culicoidintestinum kansasii gen. nov., sp. nov. from the gastrointestinal tract of the biting midge, Culicoides sonorensis.</title>
        <authorList>
            <person name="Neupane S."/>
            <person name="Ghosh A."/>
            <person name="Gunther S."/>
            <person name="Martin K."/>
            <person name="Zurek L."/>
        </authorList>
    </citation>
    <scope>NUCLEOTIDE SEQUENCE [LARGE SCALE GENOMIC DNA]</scope>
    <source>
        <strain evidence="9 10">CS-1</strain>
    </source>
</reference>
<feature type="transmembrane region" description="Helical" evidence="8">
    <location>
        <begin position="253"/>
        <end position="276"/>
    </location>
</feature>
<dbReference type="FunCoup" id="A0A5R8Q9U9">
    <property type="interactions" value="212"/>
</dbReference>
<evidence type="ECO:0000256" key="1">
    <source>
        <dbReference type="ARBA" id="ARBA00004651"/>
    </source>
</evidence>
<evidence type="ECO:0000256" key="8">
    <source>
        <dbReference type="SAM" id="Phobius"/>
    </source>
</evidence>
<keyword evidence="4 8" id="KW-0812">Transmembrane</keyword>
<dbReference type="GO" id="GO:0071555">
    <property type="term" value="P:cell wall organization"/>
    <property type="evidence" value="ECO:0007669"/>
    <property type="project" value="TreeGrafter"/>
</dbReference>
<dbReference type="PROSITE" id="PS01348">
    <property type="entry name" value="MRAY_2"/>
    <property type="match status" value="1"/>
</dbReference>
<keyword evidence="10" id="KW-1185">Reference proteome</keyword>
<accession>A0A5R8Q9U9</accession>
<evidence type="ECO:0000256" key="6">
    <source>
        <dbReference type="ARBA" id="ARBA00023136"/>
    </source>
</evidence>
<gene>
    <name evidence="9" type="ORF">FEZ08_08265</name>
</gene>
<evidence type="ECO:0000313" key="9">
    <source>
        <dbReference type="EMBL" id="TLG72696.1"/>
    </source>
</evidence>
<feature type="transmembrane region" description="Helical" evidence="8">
    <location>
        <begin position="308"/>
        <end position="327"/>
    </location>
</feature>
<dbReference type="InParanoid" id="A0A5R8Q9U9"/>
<keyword evidence="7" id="KW-0460">Magnesium</keyword>
<feature type="binding site" evidence="7">
    <location>
        <position position="168"/>
    </location>
    <ligand>
        <name>Mg(2+)</name>
        <dbReference type="ChEBI" id="CHEBI:18420"/>
    </ligand>
</feature>